<sequence length="181" mass="21418">MRELKNHEKKLLRKVDLLHWKSTDNIHETQVMRRYHITKRDDYVKYNKIIGMIHKVSERLSILPLDDTFRREISDQMINKMTEMGFLGTKKGLPGCKNINVASVCRRRLAVVMVRLKMSETVKQAVKLIEQGHVRVGPHCVTDPAFLITRKMEDHVTWMDQSKIRKKVLMYNDKLDDYDLL</sequence>
<dbReference type="Proteomes" id="UP000281549">
    <property type="component" value="Unassembled WGS sequence"/>
</dbReference>
<feature type="domain" description="RNA-binding S4" evidence="11">
    <location>
        <begin position="107"/>
        <end position="165"/>
    </location>
</feature>
<dbReference type="InterPro" id="IPR036986">
    <property type="entry name" value="S4_RNA-bd_sf"/>
</dbReference>
<gene>
    <name evidence="13" type="ORF">O9G_005481</name>
    <name evidence="14" type="ORF">ROZALSC1DRAFT_30957</name>
</gene>
<dbReference type="GO" id="GO:0042274">
    <property type="term" value="P:ribosomal small subunit biogenesis"/>
    <property type="evidence" value="ECO:0007669"/>
    <property type="project" value="EnsemblFungi"/>
</dbReference>
<feature type="domain" description="Small ribosomal subunit protein uS4 N-terminal" evidence="12">
    <location>
        <begin position="3"/>
        <end position="106"/>
    </location>
</feature>
<dbReference type="GO" id="GO:0032040">
    <property type="term" value="C:small-subunit processome"/>
    <property type="evidence" value="ECO:0007669"/>
    <property type="project" value="EnsemblFungi"/>
</dbReference>
<dbReference type="Gene3D" id="3.10.290.10">
    <property type="entry name" value="RNA-binding S4 domain"/>
    <property type="match status" value="1"/>
</dbReference>
<evidence type="ECO:0000259" key="11">
    <source>
        <dbReference type="SMART" id="SM00363"/>
    </source>
</evidence>
<keyword evidence="4" id="KW-0699">rRNA-binding</keyword>
<evidence type="ECO:0000256" key="1">
    <source>
        <dbReference type="ARBA" id="ARBA00004604"/>
    </source>
</evidence>
<evidence type="ECO:0000256" key="3">
    <source>
        <dbReference type="ARBA" id="ARBA00022517"/>
    </source>
</evidence>
<evidence type="ECO:0000313" key="13">
    <source>
        <dbReference type="EMBL" id="EPZ36620.1"/>
    </source>
</evidence>
<dbReference type="Pfam" id="PF00163">
    <property type="entry name" value="Ribosomal_S4"/>
    <property type="match status" value="1"/>
</dbReference>
<protein>
    <recommendedName>
        <fullName evidence="8">U3 small nucleolar ribonucleoprotein protein IMP3</fullName>
    </recommendedName>
    <alternativeName>
        <fullName evidence="9">U3 small nucleolar ribonucleoprotein protein imp3</fullName>
    </alternativeName>
</protein>
<dbReference type="HOGENOM" id="CLU_097281_0_0_1"/>
<dbReference type="AlphaFoldDB" id="A0A075B240"/>
<evidence type="ECO:0000256" key="8">
    <source>
        <dbReference type="ARBA" id="ARBA00069727"/>
    </source>
</evidence>
<dbReference type="Pfam" id="PF01479">
    <property type="entry name" value="S4"/>
    <property type="match status" value="1"/>
</dbReference>
<keyword evidence="5 10" id="KW-0694">RNA-binding</keyword>
<dbReference type="FunFam" id="3.10.290.10:FF:000006">
    <property type="entry name" value="U3 small nucleolar ribonucleoprotein IMP3"/>
    <property type="match status" value="1"/>
</dbReference>
<evidence type="ECO:0000313" key="15">
    <source>
        <dbReference type="Proteomes" id="UP000030755"/>
    </source>
</evidence>
<evidence type="ECO:0000313" key="16">
    <source>
        <dbReference type="Proteomes" id="UP000281549"/>
    </source>
</evidence>
<dbReference type="EMBL" id="KE560512">
    <property type="protein sequence ID" value="EPZ36620.1"/>
    <property type="molecule type" value="Genomic_DNA"/>
</dbReference>
<dbReference type="Proteomes" id="UP000030755">
    <property type="component" value="Unassembled WGS sequence"/>
</dbReference>
<evidence type="ECO:0000256" key="9">
    <source>
        <dbReference type="ARBA" id="ARBA00072223"/>
    </source>
</evidence>
<dbReference type="SMART" id="SM00363">
    <property type="entry name" value="S4"/>
    <property type="match status" value="1"/>
</dbReference>
<dbReference type="GO" id="GO:0005840">
    <property type="term" value="C:ribosome"/>
    <property type="evidence" value="ECO:0007669"/>
    <property type="project" value="UniProtKB-KW"/>
</dbReference>
<evidence type="ECO:0000259" key="12">
    <source>
        <dbReference type="SMART" id="SM01390"/>
    </source>
</evidence>
<name>A0A075B240_ROZAC</name>
<reference evidence="14" key="3">
    <citation type="submission" date="2018-08" db="EMBL/GenBank/DDBJ databases">
        <title>Leveraging single-cell genomics to expand the Fungal Tree of Life.</title>
        <authorList>
            <consortium name="DOE Joint Genome Institute"/>
            <person name="Ahrendt S.R."/>
            <person name="Quandt C.A."/>
            <person name="Ciobanu D."/>
            <person name="Clum A."/>
            <person name="Salamov A."/>
            <person name="Andreopoulos B."/>
            <person name="Cheng J.-F."/>
            <person name="Woyke T."/>
            <person name="Pelin A."/>
            <person name="Henrissat B."/>
            <person name="Reynolds N."/>
            <person name="Benny G.L."/>
            <person name="Smith M.E."/>
            <person name="James T.Y."/>
            <person name="Grigoriev I.V."/>
        </authorList>
    </citation>
    <scope>NUCLEOTIDE SEQUENCE</scope>
    <source>
        <strain evidence="14">CSF55</strain>
    </source>
</reference>
<dbReference type="SUPFAM" id="SSF55174">
    <property type="entry name" value="Alpha-L RNA-binding motif"/>
    <property type="match status" value="1"/>
</dbReference>
<dbReference type="STRING" id="988480.A0A075B240"/>
<comment type="subcellular location">
    <subcellularLocation>
        <location evidence="1">Nucleus</location>
        <location evidence="1">Nucleolus</location>
    </subcellularLocation>
</comment>
<dbReference type="PANTHER" id="PTHR11831">
    <property type="entry name" value="30S 40S RIBOSOMAL PROTEIN"/>
    <property type="match status" value="1"/>
</dbReference>
<keyword evidence="3" id="KW-0690">Ribosome biogenesis</keyword>
<keyword evidence="6" id="KW-0539">Nucleus</keyword>
<dbReference type="GO" id="GO:0006364">
    <property type="term" value="P:rRNA processing"/>
    <property type="evidence" value="ECO:0007669"/>
    <property type="project" value="EnsemblFungi"/>
</dbReference>
<dbReference type="InterPro" id="IPR001912">
    <property type="entry name" value="Ribosomal_uS4_N"/>
</dbReference>
<evidence type="ECO:0000256" key="6">
    <source>
        <dbReference type="ARBA" id="ARBA00023242"/>
    </source>
</evidence>
<evidence type="ECO:0000256" key="10">
    <source>
        <dbReference type="PROSITE-ProRule" id="PRU00182"/>
    </source>
</evidence>
<evidence type="ECO:0000256" key="5">
    <source>
        <dbReference type="ARBA" id="ARBA00022884"/>
    </source>
</evidence>
<keyword evidence="15" id="KW-1185">Reference proteome</keyword>
<dbReference type="PANTHER" id="PTHR11831:SF1">
    <property type="entry name" value="U3 SMALL NUCLEOLAR RIBONUCLEOPROTEIN PROTEIN IMP3"/>
    <property type="match status" value="1"/>
</dbReference>
<organism evidence="13 15">
    <name type="scientific">Rozella allomycis (strain CSF55)</name>
    <dbReference type="NCBI Taxonomy" id="988480"/>
    <lineage>
        <taxon>Eukaryota</taxon>
        <taxon>Fungi</taxon>
        <taxon>Fungi incertae sedis</taxon>
        <taxon>Cryptomycota</taxon>
        <taxon>Cryptomycota incertae sedis</taxon>
        <taxon>Rozella</taxon>
    </lineage>
</organism>
<dbReference type="GO" id="GO:0019843">
    <property type="term" value="F:rRNA binding"/>
    <property type="evidence" value="ECO:0007669"/>
    <property type="project" value="UniProtKB-KW"/>
</dbReference>
<accession>A0A075B240</accession>
<dbReference type="InterPro" id="IPR002942">
    <property type="entry name" value="S4_RNA-bd"/>
</dbReference>
<dbReference type="CDD" id="cd00165">
    <property type="entry name" value="S4"/>
    <property type="match status" value="1"/>
</dbReference>
<dbReference type="GO" id="GO:0034457">
    <property type="term" value="C:Mpp10 complex"/>
    <property type="evidence" value="ECO:0007669"/>
    <property type="project" value="EnsemblFungi"/>
</dbReference>
<evidence type="ECO:0000256" key="7">
    <source>
        <dbReference type="ARBA" id="ARBA00023274"/>
    </source>
</evidence>
<reference evidence="13 15" key="1">
    <citation type="journal article" date="2013" name="Curr. Biol.">
        <title>Shared signatures of parasitism and phylogenomics unite Cryptomycota and microsporidia.</title>
        <authorList>
            <person name="James T.Y."/>
            <person name="Pelin A."/>
            <person name="Bonen L."/>
            <person name="Ahrendt S."/>
            <person name="Sain D."/>
            <person name="Corradi N."/>
            <person name="Stajich J.E."/>
        </authorList>
    </citation>
    <scope>NUCLEOTIDE SEQUENCE [LARGE SCALE GENOMIC DNA]</scope>
    <source>
        <strain evidence="13 15">CSF55</strain>
        <strain evidence="13 15">CSF55</strain>
    </source>
</reference>
<dbReference type="GO" id="GO:0030515">
    <property type="term" value="F:snoRNA binding"/>
    <property type="evidence" value="ECO:0007669"/>
    <property type="project" value="EnsemblFungi"/>
</dbReference>
<dbReference type="OMA" id="FRIKHEQ"/>
<evidence type="ECO:0000256" key="4">
    <source>
        <dbReference type="ARBA" id="ARBA00022730"/>
    </source>
</evidence>
<keyword evidence="7" id="KW-0687">Ribonucleoprotein</keyword>
<comment type="similarity">
    <text evidence="2">Belongs to the universal ribosomal protein uS4 family.</text>
</comment>
<dbReference type="GO" id="GO:0140691">
    <property type="term" value="F:RNA folding chaperone"/>
    <property type="evidence" value="ECO:0007669"/>
    <property type="project" value="EnsemblFungi"/>
</dbReference>
<evidence type="ECO:0000313" key="14">
    <source>
        <dbReference type="EMBL" id="RKP17213.1"/>
    </source>
</evidence>
<proteinExistence type="inferred from homology"/>
<dbReference type="PROSITE" id="PS50889">
    <property type="entry name" value="S4"/>
    <property type="match status" value="1"/>
</dbReference>
<keyword evidence="13" id="KW-0689">Ribosomal protein</keyword>
<dbReference type="SMART" id="SM01390">
    <property type="entry name" value="Ribosomal_S4"/>
    <property type="match status" value="1"/>
</dbReference>
<dbReference type="OrthoDB" id="10248812at2759"/>
<evidence type="ECO:0000256" key="2">
    <source>
        <dbReference type="ARBA" id="ARBA00007465"/>
    </source>
</evidence>
<dbReference type="EMBL" id="ML005962">
    <property type="protein sequence ID" value="RKP17213.1"/>
    <property type="molecule type" value="Genomic_DNA"/>
</dbReference>
<reference evidence="16" key="2">
    <citation type="journal article" date="2018" name="Nat. Microbiol.">
        <title>Leveraging single-cell genomics to expand the fungal tree of life.</title>
        <authorList>
            <person name="Ahrendt S.R."/>
            <person name="Quandt C.A."/>
            <person name="Ciobanu D."/>
            <person name="Clum A."/>
            <person name="Salamov A."/>
            <person name="Andreopoulos B."/>
            <person name="Cheng J.F."/>
            <person name="Woyke T."/>
            <person name="Pelin A."/>
            <person name="Henrissat B."/>
            <person name="Reynolds N.K."/>
            <person name="Benny G.L."/>
            <person name="Smith M.E."/>
            <person name="James T.Y."/>
            <person name="Grigoriev I.V."/>
        </authorList>
    </citation>
    <scope>NUCLEOTIDE SEQUENCE [LARGE SCALE GENOMIC DNA]</scope>
    <source>
        <strain evidence="16">CSF55</strain>
    </source>
</reference>
<dbReference type="InterPro" id="IPR022801">
    <property type="entry name" value="Ribosomal_uS4"/>
</dbReference>